<gene>
    <name evidence="2" type="ORF">E7215_16160</name>
</gene>
<dbReference type="EMBL" id="SVCM01000189">
    <property type="protein sequence ID" value="MBE6061676.1"/>
    <property type="molecule type" value="Genomic_DNA"/>
</dbReference>
<dbReference type="SMART" id="SM00710">
    <property type="entry name" value="PbH1"/>
    <property type="match status" value="4"/>
</dbReference>
<dbReference type="Proteomes" id="UP000768462">
    <property type="component" value="Unassembled WGS sequence"/>
</dbReference>
<name>A0A927ZN84_9CLOT</name>
<comment type="caution">
    <text evidence="2">The sequence shown here is derived from an EMBL/GenBank/DDBJ whole genome shotgun (WGS) entry which is preliminary data.</text>
</comment>
<dbReference type="InterPro" id="IPR012334">
    <property type="entry name" value="Pectin_lyas_fold"/>
</dbReference>
<evidence type="ECO:0000259" key="1">
    <source>
        <dbReference type="Pfam" id="PF13229"/>
    </source>
</evidence>
<protein>
    <submittedName>
        <fullName evidence="2">Right-handed parallel beta-helix repeat-containing protein</fullName>
    </submittedName>
</protein>
<dbReference type="InterPro" id="IPR039448">
    <property type="entry name" value="Beta_helix"/>
</dbReference>
<dbReference type="SUPFAM" id="SSF51126">
    <property type="entry name" value="Pectin lyase-like"/>
    <property type="match status" value="1"/>
</dbReference>
<reference evidence="2" key="1">
    <citation type="submission" date="2019-04" db="EMBL/GenBank/DDBJ databases">
        <title>Evolution of Biomass-Degrading Anaerobic Consortia Revealed by Metagenomics.</title>
        <authorList>
            <person name="Peng X."/>
        </authorList>
    </citation>
    <scope>NUCLEOTIDE SEQUENCE</scope>
    <source>
        <strain evidence="2">SIG254</strain>
    </source>
</reference>
<proteinExistence type="predicted"/>
<feature type="domain" description="Right handed beta helix" evidence="1">
    <location>
        <begin position="426"/>
        <end position="550"/>
    </location>
</feature>
<dbReference type="InterPro" id="IPR006626">
    <property type="entry name" value="PbH1"/>
</dbReference>
<sequence>MSSTVTIEYRDNETKALIYSKDIYENVKTGLYIYKAKDINGYTPIKGTIFLFVIFFIKNYTITFYYNKKDIPEHVYGCIEINYINIDTNEKLIPSINIENIHMGEYSFEAKSIEGYDLITDSKVKVVLTIENPNVVIDFKYRKKESTEYIIDLKYFNIKNDGTSPIETSKGINKALEFISSSLKYKKIIFPKGIYLIDENNPIVIKLKDITIDLNGSTLKVNSNALEKYSIVSFEDGAENLIFTNGILEGDKETHDYITVPGTHEWGCGLVVNGGYDCIIDNISVINVPGYGVATNSGNNKNRYDTVYVKDFQIGDINLKGEIIESNIVSRTKAYNISACNGKFEFGYTLGYQGYPYIKQPQYISYFYDKNNQFISSEKCLQFRKVIIPDGAVYVRFVFPQIDIASNLGYVGWISNFEPPTNIILRNCTISNNRSLGIAFCGGQQWTIENNIFENNGGQAPGYAIDFEDGWDLMQDIKVENNKFMGNKSGDIVTCAGDNIIFEGNEFTGMVYMWGRTTNYKFVKNIFKSNSVTYEYSSKIESKENQFVNSNLRLQPRNTTVTERPYVYGETFTNSSIDRMTEEDIILNSIVTSDGTINVRIVGNLKDCSLKMKQCYLSAELNSCIIEDSILTVLLNASMNECIISKSIVRTHGNTGTIILNKCKMVDCNILTQTWGSSTVLEIENNIIEMSSSSDDLIKLSAGKMKKLIFNNNEVNNSSSKSVFNLFDTTYSNPNGKVTIRENVFNQNLSPYIFSGTTIKKGLFEFYDIRNTINGNAKILNPIYLNNEYFVIYTE</sequence>
<dbReference type="InterPro" id="IPR011050">
    <property type="entry name" value="Pectin_lyase_fold/virulence"/>
</dbReference>
<organism evidence="2 3">
    <name type="scientific">Clostridium sulfidigenes</name>
    <dbReference type="NCBI Taxonomy" id="318464"/>
    <lineage>
        <taxon>Bacteria</taxon>
        <taxon>Bacillati</taxon>
        <taxon>Bacillota</taxon>
        <taxon>Clostridia</taxon>
        <taxon>Eubacteriales</taxon>
        <taxon>Clostridiaceae</taxon>
        <taxon>Clostridium</taxon>
    </lineage>
</organism>
<dbReference type="Pfam" id="PF13229">
    <property type="entry name" value="Beta_helix"/>
    <property type="match status" value="1"/>
</dbReference>
<accession>A0A927ZN84</accession>
<evidence type="ECO:0000313" key="3">
    <source>
        <dbReference type="Proteomes" id="UP000768462"/>
    </source>
</evidence>
<dbReference type="AlphaFoldDB" id="A0A927ZN84"/>
<dbReference type="Gene3D" id="2.160.20.10">
    <property type="entry name" value="Single-stranded right-handed beta-helix, Pectin lyase-like"/>
    <property type="match status" value="2"/>
</dbReference>
<evidence type="ECO:0000313" key="2">
    <source>
        <dbReference type="EMBL" id="MBE6061676.1"/>
    </source>
</evidence>